<sequence length="50" mass="5411">MHPRHVSSSGLSLKGLLFHASSSFKPPLLCSSDMTVSLLLVQAVEKHYAC</sequence>
<reference evidence="2" key="2">
    <citation type="submission" date="2015-01" db="EMBL/GenBank/DDBJ databases">
        <title>Evolutionary Origins and Diversification of the Mycorrhizal Mutualists.</title>
        <authorList>
            <consortium name="DOE Joint Genome Institute"/>
            <consortium name="Mycorrhizal Genomics Consortium"/>
            <person name="Kohler A."/>
            <person name="Kuo A."/>
            <person name="Nagy L.G."/>
            <person name="Floudas D."/>
            <person name="Copeland A."/>
            <person name="Barry K.W."/>
            <person name="Cichocki N."/>
            <person name="Veneault-Fourrey C."/>
            <person name="LaButti K."/>
            <person name="Lindquist E.A."/>
            <person name="Lipzen A."/>
            <person name="Lundell T."/>
            <person name="Morin E."/>
            <person name="Murat C."/>
            <person name="Riley R."/>
            <person name="Ohm R."/>
            <person name="Sun H."/>
            <person name="Tunlid A."/>
            <person name="Henrissat B."/>
            <person name="Grigoriev I.V."/>
            <person name="Hibbett D.S."/>
            <person name="Martin F."/>
        </authorList>
    </citation>
    <scope>NUCLEOTIDE SEQUENCE [LARGE SCALE GENOMIC DNA]</scope>
    <source>
        <strain evidence="2">Ve08.2h10</strain>
    </source>
</reference>
<dbReference type="HOGENOM" id="CLU_3125528_0_0_1"/>
<keyword evidence="2" id="KW-1185">Reference proteome</keyword>
<evidence type="ECO:0000313" key="2">
    <source>
        <dbReference type="Proteomes" id="UP000054538"/>
    </source>
</evidence>
<dbReference type="InParanoid" id="A0A0D0EB30"/>
<protein>
    <submittedName>
        <fullName evidence="1">Uncharacterized protein</fullName>
    </submittedName>
</protein>
<gene>
    <name evidence="1" type="ORF">PAXRUDRAFT_784198</name>
</gene>
<name>A0A0D0EB30_9AGAM</name>
<organism evidence="1 2">
    <name type="scientific">Paxillus rubicundulus Ve08.2h10</name>
    <dbReference type="NCBI Taxonomy" id="930991"/>
    <lineage>
        <taxon>Eukaryota</taxon>
        <taxon>Fungi</taxon>
        <taxon>Dikarya</taxon>
        <taxon>Basidiomycota</taxon>
        <taxon>Agaricomycotina</taxon>
        <taxon>Agaricomycetes</taxon>
        <taxon>Agaricomycetidae</taxon>
        <taxon>Boletales</taxon>
        <taxon>Paxilineae</taxon>
        <taxon>Paxillaceae</taxon>
        <taxon>Paxillus</taxon>
    </lineage>
</organism>
<dbReference type="EMBL" id="KN824825">
    <property type="protein sequence ID" value="KIL00895.1"/>
    <property type="molecule type" value="Genomic_DNA"/>
</dbReference>
<dbReference type="AlphaFoldDB" id="A0A0D0EB30"/>
<evidence type="ECO:0000313" key="1">
    <source>
        <dbReference type="EMBL" id="KIL00895.1"/>
    </source>
</evidence>
<proteinExistence type="predicted"/>
<accession>A0A0D0EB30</accession>
<reference evidence="1 2" key="1">
    <citation type="submission" date="2014-04" db="EMBL/GenBank/DDBJ databases">
        <authorList>
            <consortium name="DOE Joint Genome Institute"/>
            <person name="Kuo A."/>
            <person name="Kohler A."/>
            <person name="Jargeat P."/>
            <person name="Nagy L.G."/>
            <person name="Floudas D."/>
            <person name="Copeland A."/>
            <person name="Barry K.W."/>
            <person name="Cichocki N."/>
            <person name="Veneault-Fourrey C."/>
            <person name="LaButti K."/>
            <person name="Lindquist E.A."/>
            <person name="Lipzen A."/>
            <person name="Lundell T."/>
            <person name="Morin E."/>
            <person name="Murat C."/>
            <person name="Sun H."/>
            <person name="Tunlid A."/>
            <person name="Henrissat B."/>
            <person name="Grigoriev I.V."/>
            <person name="Hibbett D.S."/>
            <person name="Martin F."/>
            <person name="Nordberg H.P."/>
            <person name="Cantor M.N."/>
            <person name="Hua S.X."/>
        </authorList>
    </citation>
    <scope>NUCLEOTIDE SEQUENCE [LARGE SCALE GENOMIC DNA]</scope>
    <source>
        <strain evidence="1 2">Ve08.2h10</strain>
    </source>
</reference>
<dbReference type="Proteomes" id="UP000054538">
    <property type="component" value="Unassembled WGS sequence"/>
</dbReference>